<gene>
    <name evidence="4" type="ORF">SAMN05444682_105204</name>
</gene>
<dbReference type="InterPro" id="IPR040683">
    <property type="entry name" value="CshA_NR2"/>
</dbReference>
<organism evidence="4 5">
    <name type="scientific">Parapedobacter indicus</name>
    <dbReference type="NCBI Taxonomy" id="1477437"/>
    <lineage>
        <taxon>Bacteria</taxon>
        <taxon>Pseudomonadati</taxon>
        <taxon>Bacteroidota</taxon>
        <taxon>Sphingobacteriia</taxon>
        <taxon>Sphingobacteriales</taxon>
        <taxon>Sphingobacteriaceae</taxon>
        <taxon>Parapedobacter</taxon>
    </lineage>
</organism>
<feature type="domain" description="GEVED" evidence="3">
    <location>
        <begin position="381"/>
        <end position="455"/>
    </location>
</feature>
<keyword evidence="5" id="KW-1185">Reference proteome</keyword>
<name>A0A1I3KHN9_9SPHI</name>
<dbReference type="Pfam" id="PF20009">
    <property type="entry name" value="GEVED"/>
    <property type="match status" value="1"/>
</dbReference>
<dbReference type="Pfam" id="PF18651">
    <property type="entry name" value="CshA_NR2"/>
    <property type="match status" value="1"/>
</dbReference>
<evidence type="ECO:0000313" key="4">
    <source>
        <dbReference type="EMBL" id="SFI72002.1"/>
    </source>
</evidence>
<accession>A0A1I3KHN9</accession>
<dbReference type="AlphaFoldDB" id="A0A1I3KHN9"/>
<evidence type="ECO:0000259" key="2">
    <source>
        <dbReference type="Pfam" id="PF18651"/>
    </source>
</evidence>
<evidence type="ECO:0000256" key="1">
    <source>
        <dbReference type="SAM" id="MobiDB-lite"/>
    </source>
</evidence>
<proteinExistence type="predicted"/>
<feature type="compositionally biased region" description="Acidic residues" evidence="1">
    <location>
        <begin position="331"/>
        <end position="347"/>
    </location>
</feature>
<evidence type="ECO:0000259" key="3">
    <source>
        <dbReference type="Pfam" id="PF20009"/>
    </source>
</evidence>
<dbReference type="STRING" id="1477437.SAMN05444682_105204"/>
<dbReference type="Proteomes" id="UP000198670">
    <property type="component" value="Unassembled WGS sequence"/>
</dbReference>
<dbReference type="EMBL" id="FOQO01000005">
    <property type="protein sequence ID" value="SFI72002.1"/>
    <property type="molecule type" value="Genomic_DNA"/>
</dbReference>
<feature type="region of interest" description="Disordered" evidence="1">
    <location>
        <begin position="308"/>
        <end position="347"/>
    </location>
</feature>
<sequence length="478" mass="51589">MYIFLTLQEVQAQSPCFPSQPTTAAYAQGGTSLYKEQVLWLTWGAELSNVDNYQYGRHDQPLNNGSGSYASIPLGDGKYLCVEAVISNISPGGEIKSYAPGNYGGDSMDDMYHIGGTDASNQLVNGIKTSGQTVSFTITCKARLDGIPVRLAGLVLGDAESLNNSGEFFHVTADGTWNIVELKKNLANTAPYMVEKTTEAGTTRQRIHFQKGNNDNTAAVSFLTFNSSAYGAFNDDYEVSFDVTLRGTGTTALALGLLTINADRGDAPESYGAPLHLFDGTALSDDEITMGVPENLNRPDYTPGALVSEPSTYLGSTGPDPDAVPLYSEDALGDDNDPDGPTNEEDAWPAAHKRWSYNATYKKGNTIAVEIPYQGSANARIVAWIDFNWNGEFEESERSSTEAPAGTGTVILRWTIPENRIAKSTYARIRYAVNEDEILSPTTVASSGEVEDHFIYILGPATTNPMLPSKVKQPTQSP</sequence>
<dbReference type="InterPro" id="IPR045474">
    <property type="entry name" value="GEVED"/>
</dbReference>
<reference evidence="4 5" key="1">
    <citation type="submission" date="2016-10" db="EMBL/GenBank/DDBJ databases">
        <authorList>
            <person name="de Groot N.N."/>
        </authorList>
    </citation>
    <scope>NUCLEOTIDE SEQUENCE [LARGE SCALE GENOMIC DNA]</scope>
    <source>
        <strain evidence="4 5">RK1</strain>
    </source>
</reference>
<feature type="domain" description="Surface adhesin CshA non-repetitive" evidence="2">
    <location>
        <begin position="37"/>
        <end position="257"/>
    </location>
</feature>
<protein>
    <submittedName>
        <fullName evidence="4">Uncharacterized protein</fullName>
    </submittedName>
</protein>
<evidence type="ECO:0000313" key="5">
    <source>
        <dbReference type="Proteomes" id="UP000198670"/>
    </source>
</evidence>